<dbReference type="PANTHER" id="PTHR28633">
    <property type="entry name" value="HERMANSKY-PUDLAK SYNDROME 3 PROTEIN"/>
    <property type="match status" value="1"/>
</dbReference>
<dbReference type="Pfam" id="PF14763">
    <property type="entry name" value="HPS3_C"/>
    <property type="match status" value="1"/>
</dbReference>
<evidence type="ECO:0000313" key="3">
    <source>
        <dbReference type="EMBL" id="EKC38255.1"/>
    </source>
</evidence>
<dbReference type="PANTHER" id="PTHR28633:SF1">
    <property type="entry name" value="BLOC-2 COMPLEX MEMBER HPS3"/>
    <property type="match status" value="1"/>
</dbReference>
<organism evidence="3">
    <name type="scientific">Magallana gigas</name>
    <name type="common">Pacific oyster</name>
    <name type="synonym">Crassostrea gigas</name>
    <dbReference type="NCBI Taxonomy" id="29159"/>
    <lineage>
        <taxon>Eukaryota</taxon>
        <taxon>Metazoa</taxon>
        <taxon>Spiralia</taxon>
        <taxon>Lophotrochozoa</taxon>
        <taxon>Mollusca</taxon>
        <taxon>Bivalvia</taxon>
        <taxon>Autobranchia</taxon>
        <taxon>Pteriomorphia</taxon>
        <taxon>Ostreida</taxon>
        <taxon>Ostreoidea</taxon>
        <taxon>Ostreidae</taxon>
        <taxon>Magallana</taxon>
    </lineage>
</organism>
<sequence length="852" mass="96160">MVKVYKCHNFKSQNVIQVDNEPVALFAHQDKLFVATQNCCVFIYKFLANQKHQKTNAFATEARAQQLLFNNTGNYVATLEVKYSRRQTFYAVKVYLNWQLATDANSTRSCVRLANHDHSLKLSSLADDQLQVIDIPCSKEVTCISSCQKTGNLVIVQREKTTFYQVVEKSFSNSEKTYVDVVVFLELDWSFVVKSISFCENYVAVASEEEAQVVRLLYAETNKQTEDTDILKQFPSVTRRRVSSVLSKLSIGTDKDRHPDSFQSHTSKHGLLGSSRSSINASPALSTSSLNKFGFDAFNKIDDDENFVTWNFDETDEKVDFDGGSFLGRRGVKKRQSKTVVLKTLQEIAQRDLLLADIPKHEDLRGGGHSTLGDLTVATVLYKRSSSTTDSWKFIQLQPTYLSDNVRPAVSDWYREIPVQSSVYSSLIGMSCLLSSSRVGTMYNLWAKISDISHYKYTSDAHQLITDGNLLYIMNEKGLEIYSSRCNAAAIHNSEDWNGITKAYPSANLEICLLGAHPFIGATQITLADNAVILLSKVETSSHQPDAENFKMCLPYYLMSGLSISDIVHQAIIYKQQSKKTTPYCYGKGFSYFLNYVLFQDEEPFNILEVDGDQILEVCEEVTPDRISEVILFSRLQTYTPEVALKILQTQMKHRTSIDEKHSPVDMVALACLHLKLCDPEPAHVALASIPQRELTKICICHHRLLHQDFTELSPLSQLMRCHCPQVLITSMVALHDTGMISLDLAIRLLQLVIFPIGKQLDTQNGGNKQRKRKMQKQYERGQRGVLETFLYRKFGRVSGLVEKARDCKNSDTDIEPSHYVGVDSLVTAEIKYDDETETENGGDDIGVLAKL</sequence>
<protein>
    <submittedName>
        <fullName evidence="3">Hermansky-Pudlak syndrome 3 protein</fullName>
    </submittedName>
</protein>
<feature type="domain" description="BLOC-2 complex member HPS3 N-terminal" evidence="1">
    <location>
        <begin position="394"/>
        <end position="544"/>
    </location>
</feature>
<dbReference type="EMBL" id="JH816433">
    <property type="protein sequence ID" value="EKC38255.1"/>
    <property type="molecule type" value="Genomic_DNA"/>
</dbReference>
<feature type="domain" description="BLOC-2 complex member HPS3 N-terminal" evidence="1">
    <location>
        <begin position="3"/>
        <end position="226"/>
    </location>
</feature>
<dbReference type="InterPro" id="IPR017216">
    <property type="entry name" value="HPS3"/>
</dbReference>
<reference evidence="3" key="1">
    <citation type="journal article" date="2012" name="Nature">
        <title>The oyster genome reveals stress adaptation and complexity of shell formation.</title>
        <authorList>
            <person name="Zhang G."/>
            <person name="Fang X."/>
            <person name="Guo X."/>
            <person name="Li L."/>
            <person name="Luo R."/>
            <person name="Xu F."/>
            <person name="Yang P."/>
            <person name="Zhang L."/>
            <person name="Wang X."/>
            <person name="Qi H."/>
            <person name="Xiong Z."/>
            <person name="Que H."/>
            <person name="Xie Y."/>
            <person name="Holland P.W."/>
            <person name="Paps J."/>
            <person name="Zhu Y."/>
            <person name="Wu F."/>
            <person name="Chen Y."/>
            <person name="Wang J."/>
            <person name="Peng C."/>
            <person name="Meng J."/>
            <person name="Yang L."/>
            <person name="Liu J."/>
            <person name="Wen B."/>
            <person name="Zhang N."/>
            <person name="Huang Z."/>
            <person name="Zhu Q."/>
            <person name="Feng Y."/>
            <person name="Mount A."/>
            <person name="Hedgecock D."/>
            <person name="Xu Z."/>
            <person name="Liu Y."/>
            <person name="Domazet-Loso T."/>
            <person name="Du Y."/>
            <person name="Sun X."/>
            <person name="Zhang S."/>
            <person name="Liu B."/>
            <person name="Cheng P."/>
            <person name="Jiang X."/>
            <person name="Li J."/>
            <person name="Fan D."/>
            <person name="Wang W."/>
            <person name="Fu W."/>
            <person name="Wang T."/>
            <person name="Wang B."/>
            <person name="Zhang J."/>
            <person name="Peng Z."/>
            <person name="Li Y."/>
            <person name="Li N."/>
            <person name="Wang J."/>
            <person name="Chen M."/>
            <person name="He Y."/>
            <person name="Tan F."/>
            <person name="Song X."/>
            <person name="Zheng Q."/>
            <person name="Huang R."/>
            <person name="Yang H."/>
            <person name="Du X."/>
            <person name="Chen L."/>
            <person name="Yang M."/>
            <person name="Gaffney P.M."/>
            <person name="Wang S."/>
            <person name="Luo L."/>
            <person name="She Z."/>
            <person name="Ming Y."/>
            <person name="Huang W."/>
            <person name="Zhang S."/>
            <person name="Huang B."/>
            <person name="Zhang Y."/>
            <person name="Qu T."/>
            <person name="Ni P."/>
            <person name="Miao G."/>
            <person name="Wang J."/>
            <person name="Wang Q."/>
            <person name="Steinberg C.E."/>
            <person name="Wang H."/>
            <person name="Li N."/>
            <person name="Qian L."/>
            <person name="Zhang G."/>
            <person name="Li Y."/>
            <person name="Yang H."/>
            <person name="Liu X."/>
            <person name="Wang J."/>
            <person name="Yin Y."/>
            <person name="Wang J."/>
        </authorList>
    </citation>
    <scope>NUCLEOTIDE SEQUENCE [LARGE SCALE GENOMIC DNA]</scope>
    <source>
        <strain evidence="3">05x7-T-G4-1.051#20</strain>
    </source>
</reference>
<dbReference type="HOGENOM" id="CLU_335017_0_0_1"/>
<proteinExistence type="predicted"/>
<dbReference type="InParanoid" id="K1RAK2"/>
<evidence type="ECO:0000259" key="2">
    <source>
        <dbReference type="Pfam" id="PF14763"/>
    </source>
</evidence>
<dbReference type="InterPro" id="IPR036322">
    <property type="entry name" value="WD40_repeat_dom_sf"/>
</dbReference>
<dbReference type="GO" id="GO:0005737">
    <property type="term" value="C:cytoplasm"/>
    <property type="evidence" value="ECO:0007669"/>
    <property type="project" value="TreeGrafter"/>
</dbReference>
<dbReference type="Pfam" id="PF14761">
    <property type="entry name" value="HPS3_N"/>
    <property type="match status" value="2"/>
</dbReference>
<dbReference type="AlphaFoldDB" id="K1RAK2"/>
<name>K1RAK2_MAGGI</name>
<gene>
    <name evidence="3" type="ORF">CGI_10012246</name>
</gene>
<dbReference type="InterPro" id="IPR029438">
    <property type="entry name" value="HPS3_C"/>
</dbReference>
<dbReference type="SUPFAM" id="SSF50978">
    <property type="entry name" value="WD40 repeat-like"/>
    <property type="match status" value="1"/>
</dbReference>
<feature type="domain" description="BLOC-2 complex member HPS3 C-terminal" evidence="2">
    <location>
        <begin position="546"/>
        <end position="751"/>
    </location>
</feature>
<dbReference type="InterPro" id="IPR029437">
    <property type="entry name" value="HPS3_N"/>
</dbReference>
<evidence type="ECO:0000259" key="1">
    <source>
        <dbReference type="Pfam" id="PF14761"/>
    </source>
</evidence>
<accession>K1RAK2</accession>